<sequence>MLTDLMQVMSTATKDADMPELTEEQKKKIAEKRERAIQIRKAKLALRSITESSGGSPTKQQRVIDTGGGFLLDDDATPSSQTATPTTVEMPSEHSTCTTCGKQFLLSFLLEKFALEICDKCRDKEDKHKLITRTDCKNEYLLKDCDLDLREPPLPFILKPNPHHAHGNMKLYLKCQVEERAIVVWGSLEALDEQLEKRDEERSKRKRKAFNKRVKELRMTVRSSLYRPIGQNHVHSYGPESYDEESDEYFKICTSCGHRMSYEKM</sequence>
<dbReference type="PANTHER" id="PTHR10142:SF0">
    <property type="entry name" value="DNA REPAIR PROTEIN COMPLEMENTING XP-A CELLS"/>
    <property type="match status" value="1"/>
</dbReference>
<evidence type="ECO:0000256" key="7">
    <source>
        <dbReference type="ARBA" id="ARBA00023125"/>
    </source>
</evidence>
<dbReference type="GO" id="GO:1901255">
    <property type="term" value="P:nucleotide-excision repair involved in interstrand cross-link repair"/>
    <property type="evidence" value="ECO:0007669"/>
    <property type="project" value="TreeGrafter"/>
</dbReference>
<dbReference type="GO" id="GO:0008270">
    <property type="term" value="F:zinc ion binding"/>
    <property type="evidence" value="ECO:0007669"/>
    <property type="project" value="UniProtKB-KW"/>
</dbReference>
<keyword evidence="8" id="KW-0234">DNA repair</keyword>
<reference evidence="11 12" key="1">
    <citation type="journal article" date="2023" name="Arcadia Sci">
        <title>De novo assembly of a long-read Amblyomma americanum tick genome.</title>
        <authorList>
            <person name="Chou S."/>
            <person name="Poskanzer K.E."/>
            <person name="Rollins M."/>
            <person name="Thuy-Boun P.S."/>
        </authorList>
    </citation>
    <scope>NUCLEOTIDE SEQUENCE [LARGE SCALE GENOMIC DNA]</scope>
    <source>
        <strain evidence="11">F_SG_1</strain>
        <tissue evidence="11">Salivary glands</tissue>
    </source>
</reference>
<dbReference type="AlphaFoldDB" id="A0AAQ4FBJ3"/>
<gene>
    <name evidence="11" type="ORF">V5799_009009</name>
</gene>
<evidence type="ECO:0000259" key="10">
    <source>
        <dbReference type="Pfam" id="PF05181"/>
    </source>
</evidence>
<dbReference type="EMBL" id="JARKHS020004410">
    <property type="protein sequence ID" value="KAK8784627.1"/>
    <property type="molecule type" value="Genomic_DNA"/>
</dbReference>
<dbReference type="SUPFAM" id="SSF57716">
    <property type="entry name" value="Glucocorticoid receptor-like (DNA-binding domain)"/>
    <property type="match status" value="1"/>
</dbReference>
<evidence type="ECO:0000256" key="8">
    <source>
        <dbReference type="ARBA" id="ARBA00023204"/>
    </source>
</evidence>
<protein>
    <recommendedName>
        <fullName evidence="10">XPA C-terminal domain-containing protein</fullName>
    </recommendedName>
</protein>
<dbReference type="Pfam" id="PF05181">
    <property type="entry name" value="XPA_C"/>
    <property type="match status" value="1"/>
</dbReference>
<keyword evidence="3" id="KW-0479">Metal-binding</keyword>
<dbReference type="InterPro" id="IPR009061">
    <property type="entry name" value="DNA-bd_dom_put_sf"/>
</dbReference>
<evidence type="ECO:0000256" key="2">
    <source>
        <dbReference type="ARBA" id="ARBA00005548"/>
    </source>
</evidence>
<evidence type="ECO:0000313" key="12">
    <source>
        <dbReference type="Proteomes" id="UP001321473"/>
    </source>
</evidence>
<dbReference type="NCBIfam" id="TIGR00598">
    <property type="entry name" value="rad14"/>
    <property type="match status" value="1"/>
</dbReference>
<dbReference type="InterPro" id="IPR022656">
    <property type="entry name" value="XPA_C"/>
</dbReference>
<keyword evidence="5" id="KW-0863">Zinc-finger</keyword>
<dbReference type="Pfam" id="PF01286">
    <property type="entry name" value="XPA_N"/>
    <property type="match status" value="1"/>
</dbReference>
<dbReference type="InterPro" id="IPR000465">
    <property type="entry name" value="XPA/RAD14"/>
</dbReference>
<keyword evidence="7" id="KW-0238">DNA-binding</keyword>
<feature type="domain" description="XPA C-terminal" evidence="10">
    <location>
        <begin position="127"/>
        <end position="177"/>
    </location>
</feature>
<comment type="caution">
    <text evidence="11">The sequence shown here is derived from an EMBL/GenBank/DDBJ whole genome shotgun (WGS) entry which is preliminary data.</text>
</comment>
<keyword evidence="9" id="KW-0539">Nucleus</keyword>
<name>A0AAQ4FBJ3_AMBAM</name>
<dbReference type="GO" id="GO:0000110">
    <property type="term" value="C:nucleotide-excision repair factor 1 complex"/>
    <property type="evidence" value="ECO:0007669"/>
    <property type="project" value="TreeGrafter"/>
</dbReference>
<evidence type="ECO:0000256" key="9">
    <source>
        <dbReference type="ARBA" id="ARBA00023242"/>
    </source>
</evidence>
<keyword evidence="12" id="KW-1185">Reference proteome</keyword>
<evidence type="ECO:0000256" key="6">
    <source>
        <dbReference type="ARBA" id="ARBA00022833"/>
    </source>
</evidence>
<evidence type="ECO:0000256" key="3">
    <source>
        <dbReference type="ARBA" id="ARBA00022723"/>
    </source>
</evidence>
<proteinExistence type="inferred from homology"/>
<dbReference type="GO" id="GO:0006284">
    <property type="term" value="P:base-excision repair"/>
    <property type="evidence" value="ECO:0007669"/>
    <property type="project" value="TreeGrafter"/>
</dbReference>
<organism evidence="11 12">
    <name type="scientific">Amblyomma americanum</name>
    <name type="common">Lone star tick</name>
    <dbReference type="NCBI Taxonomy" id="6943"/>
    <lineage>
        <taxon>Eukaryota</taxon>
        <taxon>Metazoa</taxon>
        <taxon>Ecdysozoa</taxon>
        <taxon>Arthropoda</taxon>
        <taxon>Chelicerata</taxon>
        <taxon>Arachnida</taxon>
        <taxon>Acari</taxon>
        <taxon>Parasitiformes</taxon>
        <taxon>Ixodida</taxon>
        <taxon>Ixodoidea</taxon>
        <taxon>Ixodidae</taxon>
        <taxon>Amblyomminae</taxon>
        <taxon>Amblyomma</taxon>
    </lineage>
</organism>
<keyword evidence="6" id="KW-0862">Zinc</keyword>
<dbReference type="Gene3D" id="3.90.530.10">
    <property type="entry name" value="XPA C-terminal domain"/>
    <property type="match status" value="1"/>
</dbReference>
<comment type="subcellular location">
    <subcellularLocation>
        <location evidence="1">Nucleus</location>
    </subcellularLocation>
</comment>
<evidence type="ECO:0000256" key="1">
    <source>
        <dbReference type="ARBA" id="ARBA00004123"/>
    </source>
</evidence>
<dbReference type="GO" id="GO:0003684">
    <property type="term" value="F:damaged DNA binding"/>
    <property type="evidence" value="ECO:0007669"/>
    <property type="project" value="InterPro"/>
</dbReference>
<dbReference type="InterPro" id="IPR037129">
    <property type="entry name" value="XPA_sf"/>
</dbReference>
<comment type="similarity">
    <text evidence="2">Belongs to the XPA family.</text>
</comment>
<dbReference type="GO" id="GO:0000715">
    <property type="term" value="P:nucleotide-excision repair, DNA damage recognition"/>
    <property type="evidence" value="ECO:0007669"/>
    <property type="project" value="TreeGrafter"/>
</dbReference>
<evidence type="ECO:0000256" key="5">
    <source>
        <dbReference type="ARBA" id="ARBA00022771"/>
    </source>
</evidence>
<dbReference type="InterPro" id="IPR022652">
    <property type="entry name" value="Znf_XPA_CS"/>
</dbReference>
<evidence type="ECO:0000313" key="11">
    <source>
        <dbReference type="EMBL" id="KAK8784627.1"/>
    </source>
</evidence>
<evidence type="ECO:0000256" key="4">
    <source>
        <dbReference type="ARBA" id="ARBA00022763"/>
    </source>
</evidence>
<dbReference type="SUPFAM" id="SSF46955">
    <property type="entry name" value="Putative DNA-binding domain"/>
    <property type="match status" value="1"/>
</dbReference>
<dbReference type="CDD" id="cd21076">
    <property type="entry name" value="DBD_XPA"/>
    <property type="match status" value="1"/>
</dbReference>
<accession>A0AAQ4FBJ3</accession>
<dbReference type="PANTHER" id="PTHR10142">
    <property type="entry name" value="DNA REPAIR PROTEIN COMPLEMENTING XP-A CELLS"/>
    <property type="match status" value="1"/>
</dbReference>
<dbReference type="Proteomes" id="UP001321473">
    <property type="component" value="Unassembled WGS sequence"/>
</dbReference>
<keyword evidence="4" id="KW-0227">DNA damage</keyword>
<dbReference type="GO" id="GO:0070914">
    <property type="term" value="P:UV-damage excision repair"/>
    <property type="evidence" value="ECO:0007669"/>
    <property type="project" value="TreeGrafter"/>
</dbReference>